<keyword evidence="4 10" id="KW-0963">Cytoplasm</keyword>
<evidence type="ECO:0000256" key="4">
    <source>
        <dbReference type="ARBA" id="ARBA00022490"/>
    </source>
</evidence>
<evidence type="ECO:0000313" key="12">
    <source>
        <dbReference type="Proteomes" id="UP000298381"/>
    </source>
</evidence>
<comment type="caution">
    <text evidence="11">The sequence shown here is derived from an EMBL/GenBank/DDBJ whole genome shotgun (WGS) entry which is preliminary data.</text>
</comment>
<evidence type="ECO:0000256" key="7">
    <source>
        <dbReference type="ARBA" id="ARBA00023098"/>
    </source>
</evidence>
<reference evidence="11 12" key="1">
    <citation type="submission" date="2019-03" db="EMBL/GenBank/DDBJ databases">
        <title>Draft genome sequence data and analysis of a Fermenting Bacterium, Soehngenia longevitae strain 1933PT, isolated from petroleum reservoir in Azerbaijan.</title>
        <authorList>
            <person name="Grouzdev D.S."/>
            <person name="Bidzhieva S.K."/>
            <person name="Sokolova D.S."/>
            <person name="Tourova T.P."/>
            <person name="Poltaraus A.B."/>
            <person name="Nazina T.N."/>
        </authorList>
    </citation>
    <scope>NUCLEOTIDE SEQUENCE [LARGE SCALE GENOMIC DNA]</scope>
    <source>
        <strain evidence="11 12">1933P</strain>
    </source>
</reference>
<evidence type="ECO:0000256" key="5">
    <source>
        <dbReference type="ARBA" id="ARBA00022516"/>
    </source>
</evidence>
<dbReference type="Gene3D" id="3.10.129.10">
    <property type="entry name" value="Hotdog Thioesterase"/>
    <property type="match status" value="1"/>
</dbReference>
<keyword evidence="8 10" id="KW-0456">Lyase</keyword>
<dbReference type="SUPFAM" id="SSF54637">
    <property type="entry name" value="Thioesterase/thiol ester dehydrase-isomerase"/>
    <property type="match status" value="1"/>
</dbReference>
<dbReference type="EMBL" id="SRIB01000003">
    <property type="protein sequence ID" value="TFZ41067.1"/>
    <property type="molecule type" value="Genomic_DNA"/>
</dbReference>
<proteinExistence type="inferred from homology"/>
<dbReference type="HAMAP" id="MF_00406">
    <property type="entry name" value="FabZ"/>
    <property type="match status" value="1"/>
</dbReference>
<dbReference type="GO" id="GO:0009245">
    <property type="term" value="P:lipid A biosynthetic process"/>
    <property type="evidence" value="ECO:0007669"/>
    <property type="project" value="UniProtKB-UniRule"/>
</dbReference>
<dbReference type="NCBIfam" id="TIGR01750">
    <property type="entry name" value="fabZ"/>
    <property type="match status" value="1"/>
</dbReference>
<evidence type="ECO:0000256" key="8">
    <source>
        <dbReference type="ARBA" id="ARBA00023239"/>
    </source>
</evidence>
<organism evidence="11 12">
    <name type="scientific">Soehngenia longivitae</name>
    <dbReference type="NCBI Taxonomy" id="2562294"/>
    <lineage>
        <taxon>Bacteria</taxon>
        <taxon>Bacillati</taxon>
        <taxon>Bacillota</taxon>
        <taxon>Tissierellia</taxon>
        <taxon>Tissierellales</taxon>
        <taxon>Tissierellaceae</taxon>
        <taxon>Soehngenia</taxon>
    </lineage>
</organism>
<keyword evidence="12" id="KW-1185">Reference proteome</keyword>
<sequence length="143" mass="15836">MTSFGIKEIMSILPHRFPFLFVDRVDVDDEGLSGKGFKNVTINEPYFEGHFPNNPVMPGVILIETMAQVGAVIILSKEEYRGKTAYFAGVNNFRFKEKVLPGDILEIEVSITRVRGSIGIGEGVAYVRDKKAASGEFMFAIGE</sequence>
<dbReference type="RefSeq" id="WP_135270548.1">
    <property type="nucleotide sequence ID" value="NZ_SRIB01000003.1"/>
</dbReference>
<dbReference type="OrthoDB" id="9772788at2"/>
<dbReference type="AlphaFoldDB" id="A0A4Z0D852"/>
<evidence type="ECO:0000256" key="10">
    <source>
        <dbReference type="HAMAP-Rule" id="MF_00406"/>
    </source>
</evidence>
<dbReference type="EC" id="4.2.1.59" evidence="10"/>
<evidence type="ECO:0000256" key="9">
    <source>
        <dbReference type="ARBA" id="ARBA00025049"/>
    </source>
</evidence>
<dbReference type="CDD" id="cd01288">
    <property type="entry name" value="FabZ"/>
    <property type="match status" value="1"/>
</dbReference>
<comment type="catalytic activity">
    <reaction evidence="1 10">
        <text>a (3R)-hydroxyacyl-[ACP] = a (2E)-enoyl-[ACP] + H2O</text>
        <dbReference type="Rhea" id="RHEA:13097"/>
        <dbReference type="Rhea" id="RHEA-COMP:9925"/>
        <dbReference type="Rhea" id="RHEA-COMP:9945"/>
        <dbReference type="ChEBI" id="CHEBI:15377"/>
        <dbReference type="ChEBI" id="CHEBI:78784"/>
        <dbReference type="ChEBI" id="CHEBI:78827"/>
        <dbReference type="EC" id="4.2.1.59"/>
    </reaction>
</comment>
<evidence type="ECO:0000256" key="2">
    <source>
        <dbReference type="ARBA" id="ARBA00004496"/>
    </source>
</evidence>
<evidence type="ECO:0000256" key="1">
    <source>
        <dbReference type="ARBA" id="ARBA00001055"/>
    </source>
</evidence>
<keyword evidence="7 10" id="KW-0443">Lipid metabolism</keyword>
<comment type="subcellular location">
    <subcellularLocation>
        <location evidence="2 10">Cytoplasm</location>
    </subcellularLocation>
</comment>
<dbReference type="Pfam" id="PF07977">
    <property type="entry name" value="FabA"/>
    <property type="match status" value="1"/>
</dbReference>
<dbReference type="InterPro" id="IPR029069">
    <property type="entry name" value="HotDog_dom_sf"/>
</dbReference>
<dbReference type="GO" id="GO:0006633">
    <property type="term" value="P:fatty acid biosynthetic process"/>
    <property type="evidence" value="ECO:0007669"/>
    <property type="project" value="UniProtKB-UniRule"/>
</dbReference>
<evidence type="ECO:0000256" key="3">
    <source>
        <dbReference type="ARBA" id="ARBA00009174"/>
    </source>
</evidence>
<dbReference type="NCBIfam" id="NF000582">
    <property type="entry name" value="PRK00006.1"/>
    <property type="match status" value="1"/>
</dbReference>
<dbReference type="Proteomes" id="UP000298381">
    <property type="component" value="Unassembled WGS sequence"/>
</dbReference>
<dbReference type="GO" id="GO:0005737">
    <property type="term" value="C:cytoplasm"/>
    <property type="evidence" value="ECO:0007669"/>
    <property type="project" value="UniProtKB-SubCell"/>
</dbReference>
<protein>
    <recommendedName>
        <fullName evidence="10">3-hydroxyacyl-[acyl-carrier-protein] dehydratase FabZ</fullName>
        <ecNumber evidence="10">4.2.1.59</ecNumber>
    </recommendedName>
    <alternativeName>
        <fullName evidence="10">(3R)-hydroxymyristoyl-[acyl-carrier-protein] dehydratase</fullName>
        <shortName evidence="10">(3R)-hydroxymyristoyl-ACP dehydrase</shortName>
    </alternativeName>
    <alternativeName>
        <fullName evidence="10">Beta-hydroxyacyl-ACP dehydratase</fullName>
    </alternativeName>
</protein>
<keyword evidence="6 10" id="KW-0441">Lipid A biosynthesis</keyword>
<feature type="active site" evidence="10">
    <location>
        <position position="50"/>
    </location>
</feature>
<dbReference type="PANTHER" id="PTHR30272">
    <property type="entry name" value="3-HYDROXYACYL-[ACYL-CARRIER-PROTEIN] DEHYDRATASE"/>
    <property type="match status" value="1"/>
</dbReference>
<dbReference type="InterPro" id="IPR013114">
    <property type="entry name" value="FabA_FabZ"/>
</dbReference>
<dbReference type="GO" id="GO:0016020">
    <property type="term" value="C:membrane"/>
    <property type="evidence" value="ECO:0007669"/>
    <property type="project" value="GOC"/>
</dbReference>
<dbReference type="FunFam" id="3.10.129.10:FF:000001">
    <property type="entry name" value="3-hydroxyacyl-[acyl-carrier-protein] dehydratase FabZ"/>
    <property type="match status" value="1"/>
</dbReference>
<keyword evidence="5 10" id="KW-0444">Lipid biosynthesis</keyword>
<name>A0A4Z0D852_9FIRM</name>
<gene>
    <name evidence="10 11" type="primary">fabZ</name>
    <name evidence="11" type="ORF">E4100_02930</name>
</gene>
<comment type="similarity">
    <text evidence="3 10">Belongs to the thioester dehydratase family. FabZ subfamily.</text>
</comment>
<comment type="function">
    <text evidence="9 10">Involved in unsaturated fatty acids biosynthesis. Catalyzes the dehydration of short chain beta-hydroxyacyl-ACPs and long chain saturated and unsaturated beta-hydroxyacyl-ACPs.</text>
</comment>
<accession>A0A4Z0D852</accession>
<dbReference type="PANTHER" id="PTHR30272:SF1">
    <property type="entry name" value="3-HYDROXYACYL-[ACYL-CARRIER-PROTEIN] DEHYDRATASE"/>
    <property type="match status" value="1"/>
</dbReference>
<evidence type="ECO:0000256" key="6">
    <source>
        <dbReference type="ARBA" id="ARBA00022556"/>
    </source>
</evidence>
<evidence type="ECO:0000313" key="11">
    <source>
        <dbReference type="EMBL" id="TFZ41067.1"/>
    </source>
</evidence>
<dbReference type="GO" id="GO:0019171">
    <property type="term" value="F:(3R)-hydroxyacyl-[acyl-carrier-protein] dehydratase activity"/>
    <property type="evidence" value="ECO:0007669"/>
    <property type="project" value="UniProtKB-EC"/>
</dbReference>
<dbReference type="InterPro" id="IPR010084">
    <property type="entry name" value="FabZ"/>
</dbReference>